<protein>
    <submittedName>
        <fullName evidence="1">Uncharacterized protein</fullName>
    </submittedName>
</protein>
<organism evidence="1 2">
    <name type="scientific">Roseovarius pelagicus</name>
    <dbReference type="NCBI Taxonomy" id="2980108"/>
    <lineage>
        <taxon>Bacteria</taxon>
        <taxon>Pseudomonadati</taxon>
        <taxon>Pseudomonadota</taxon>
        <taxon>Alphaproteobacteria</taxon>
        <taxon>Rhodobacterales</taxon>
        <taxon>Roseobacteraceae</taxon>
        <taxon>Roseovarius</taxon>
    </lineage>
</organism>
<dbReference type="RefSeq" id="WP_263048005.1">
    <property type="nucleotide sequence ID" value="NZ_CP106738.1"/>
</dbReference>
<gene>
    <name evidence="1" type="ORF">N7U68_01540</name>
</gene>
<name>A0ABY6DB62_9RHOB</name>
<dbReference type="EMBL" id="CP106738">
    <property type="protein sequence ID" value="UXX83397.1"/>
    <property type="molecule type" value="Genomic_DNA"/>
</dbReference>
<evidence type="ECO:0000313" key="2">
    <source>
        <dbReference type="Proteomes" id="UP001064087"/>
    </source>
</evidence>
<proteinExistence type="predicted"/>
<keyword evidence="2" id="KW-1185">Reference proteome</keyword>
<evidence type="ECO:0000313" key="1">
    <source>
        <dbReference type="EMBL" id="UXX83397.1"/>
    </source>
</evidence>
<dbReference type="Proteomes" id="UP001064087">
    <property type="component" value="Chromosome"/>
</dbReference>
<sequence length="54" mass="5511">MAVDSDVHAGDVIPLAGMRARYGNAFVQVFPGDGGTADAVISFGLTFGLQDADP</sequence>
<accession>A0ABY6DB62</accession>
<reference evidence="1" key="1">
    <citation type="submission" date="2022-10" db="EMBL/GenBank/DDBJ databases">
        <title>Roseovarius pelagicus sp. nov., isolated from Arctic seawater.</title>
        <authorList>
            <person name="Hong Y.W."/>
            <person name="Hwang C.Y."/>
        </authorList>
    </citation>
    <scope>NUCLEOTIDE SEQUENCE</scope>
    <source>
        <strain evidence="1">HL-MP18</strain>
    </source>
</reference>